<reference evidence="1 2" key="1">
    <citation type="submission" date="2024-09" db="EMBL/GenBank/DDBJ databases">
        <title>The Natural Products Discovery Center: Release of the First 8490 Sequenced Strains for Exploring Actinobacteria Biosynthetic Diversity.</title>
        <authorList>
            <person name="Kalkreuter E."/>
            <person name="Kautsar S.A."/>
            <person name="Yang D."/>
            <person name="Bader C.D."/>
            <person name="Teijaro C.N."/>
            <person name="Fluegel L."/>
            <person name="Davis C.M."/>
            <person name="Simpson J.R."/>
            <person name="Lauterbach L."/>
            <person name="Steele A.D."/>
            <person name="Gui C."/>
            <person name="Meng S."/>
            <person name="Li G."/>
            <person name="Viehrig K."/>
            <person name="Ye F."/>
            <person name="Su P."/>
            <person name="Kiefer A.F."/>
            <person name="Nichols A."/>
            <person name="Cepeda A.J."/>
            <person name="Yan W."/>
            <person name="Fan B."/>
            <person name="Jiang Y."/>
            <person name="Adhikari A."/>
            <person name="Zheng C.-J."/>
            <person name="Schuster L."/>
            <person name="Cowan T.M."/>
            <person name="Smanski M.J."/>
            <person name="Chevrette M.G."/>
            <person name="De Carvalho L.P.S."/>
            <person name="Shen B."/>
        </authorList>
    </citation>
    <scope>NUCLEOTIDE SEQUENCE [LARGE SCALE GENOMIC DNA]</scope>
    <source>
        <strain evidence="1 2">NPDC058584</strain>
    </source>
</reference>
<evidence type="ECO:0000313" key="2">
    <source>
        <dbReference type="Proteomes" id="UP001598300"/>
    </source>
</evidence>
<gene>
    <name evidence="1" type="ORF">ACFWR3_26770</name>
</gene>
<proteinExistence type="predicted"/>
<accession>A0ABW6E0Y3</accession>
<dbReference type="EMBL" id="JBHXPM010000030">
    <property type="protein sequence ID" value="MFD3959664.1"/>
    <property type="molecule type" value="Genomic_DNA"/>
</dbReference>
<organism evidence="1 2">
    <name type="scientific">Streptomyces bacillaris</name>
    <dbReference type="NCBI Taxonomy" id="68179"/>
    <lineage>
        <taxon>Bacteria</taxon>
        <taxon>Bacillati</taxon>
        <taxon>Actinomycetota</taxon>
        <taxon>Actinomycetes</taxon>
        <taxon>Kitasatosporales</taxon>
        <taxon>Streptomycetaceae</taxon>
        <taxon>Streptomyces</taxon>
    </lineage>
</organism>
<evidence type="ECO:0000313" key="1">
    <source>
        <dbReference type="EMBL" id="MFD3959664.1"/>
    </source>
</evidence>
<keyword evidence="2" id="KW-1185">Reference proteome</keyword>
<dbReference type="RefSeq" id="WP_179115617.1">
    <property type="nucleotide sequence ID" value="NZ_JBHVRE010000030.1"/>
</dbReference>
<dbReference type="Proteomes" id="UP001598300">
    <property type="component" value="Unassembled WGS sequence"/>
</dbReference>
<sequence>MAVKLIGKGPLRGYLLEEVLAWLLRSSGYEVLTANDDKDKEPWKVLKEDKNGLLVRGRGAWHQVDALGQFRYVPPFSLPVRLFVEAKYLTSTRVSLPTVRNGHGVIHDVNEGETTTLTAAGTGRPRTRYRYNYAIFSTSGFTKEAQDYALAHQISLIDLSAPDFAVLRNLVRTASDAIHAALEAAPAGERPTVHQIRAYLRGPLLEMYAEDTYLPDHFRRPLDGLAQALHSRSKLGLVLAFPAAPFVLGLASNDLYGFVNYAREHPTHAVRVRRLHHSASHPVWELRSAEHPHIYELRFSLPERVESWIVEQDEGMPSRTRYVKSSMLSTMTLYWMDGEHAQTFQLRYEPGELRLQS</sequence>
<evidence type="ECO:0008006" key="3">
    <source>
        <dbReference type="Google" id="ProtNLM"/>
    </source>
</evidence>
<dbReference type="SUPFAM" id="SSF52980">
    <property type="entry name" value="Restriction endonuclease-like"/>
    <property type="match status" value="1"/>
</dbReference>
<name>A0ABW6E0Y3_9ACTN</name>
<comment type="caution">
    <text evidence="1">The sequence shown here is derived from an EMBL/GenBank/DDBJ whole genome shotgun (WGS) entry which is preliminary data.</text>
</comment>
<protein>
    <recommendedName>
        <fullName evidence="3">Restriction endonuclease</fullName>
    </recommendedName>
</protein>
<dbReference type="InterPro" id="IPR011335">
    <property type="entry name" value="Restrct_endonuc-II-like"/>
</dbReference>